<dbReference type="Gene3D" id="1.10.1760.20">
    <property type="match status" value="1"/>
</dbReference>
<evidence type="ECO:0000256" key="1">
    <source>
        <dbReference type="SAM" id="Phobius"/>
    </source>
</evidence>
<evidence type="ECO:0000313" key="2">
    <source>
        <dbReference type="EMBL" id="KGM95683.1"/>
    </source>
</evidence>
<gene>
    <name evidence="2" type="ORF">Z968_08480</name>
</gene>
<dbReference type="InterPro" id="IPR012651">
    <property type="entry name" value="Thia_Transptr_ThiT"/>
</dbReference>
<feature type="transmembrane region" description="Helical" evidence="1">
    <location>
        <begin position="100"/>
        <end position="120"/>
    </location>
</feature>
<dbReference type="OrthoDB" id="9795813at2"/>
<feature type="transmembrane region" description="Helical" evidence="1">
    <location>
        <begin position="68"/>
        <end position="88"/>
    </location>
</feature>
<dbReference type="Proteomes" id="UP000030012">
    <property type="component" value="Unassembled WGS sequence"/>
</dbReference>
<keyword evidence="1" id="KW-0812">Transmembrane</keyword>
<dbReference type="AlphaFoldDB" id="A0A0A0I4Z8"/>
<feature type="transmembrane region" description="Helical" evidence="1">
    <location>
        <begin position="30"/>
        <end position="47"/>
    </location>
</feature>
<protein>
    <submittedName>
        <fullName evidence="2">Membrane protein</fullName>
    </submittedName>
</protein>
<evidence type="ECO:0000313" key="3">
    <source>
        <dbReference type="Proteomes" id="UP000030012"/>
    </source>
</evidence>
<dbReference type="Pfam" id="PF09515">
    <property type="entry name" value="Thia_YuaJ"/>
    <property type="match status" value="1"/>
</dbReference>
<dbReference type="EMBL" id="JENJ01000034">
    <property type="protein sequence ID" value="KGM95683.1"/>
    <property type="molecule type" value="Genomic_DNA"/>
</dbReference>
<accession>A0A0A0I4Z8</accession>
<proteinExistence type="predicted"/>
<sequence>MINYIILGVSIVLFILYILKVRKEQFTTKKMVIVAMFSAISFVLYLIEFIKFPQGGGITLFSMLPTMLLSILYGNTLGLTSGILFGLLKLLNGATIVNPAQFLLDYIFATMALGLAGTFGNDNKIKIGLGSLMAVILSVFVNIVSGAVYFGQYAPKGMNVWLYSFTYNMSYAGVEGVLCIILLLVLPIKRLKINK</sequence>
<dbReference type="GO" id="GO:0005886">
    <property type="term" value="C:plasma membrane"/>
    <property type="evidence" value="ECO:0007669"/>
    <property type="project" value="InterPro"/>
</dbReference>
<comment type="caution">
    <text evidence="2">The sequence shown here is derived from an EMBL/GenBank/DDBJ whole genome shotgun (WGS) entry which is preliminary data.</text>
</comment>
<organism evidence="2 3">
    <name type="scientific">Clostridium novyi A str. 4552</name>
    <dbReference type="NCBI Taxonomy" id="1444289"/>
    <lineage>
        <taxon>Bacteria</taxon>
        <taxon>Bacillati</taxon>
        <taxon>Bacillota</taxon>
        <taxon>Clostridia</taxon>
        <taxon>Eubacteriales</taxon>
        <taxon>Clostridiaceae</taxon>
        <taxon>Clostridium</taxon>
    </lineage>
</organism>
<feature type="transmembrane region" description="Helical" evidence="1">
    <location>
        <begin position="127"/>
        <end position="150"/>
    </location>
</feature>
<dbReference type="NCBIfam" id="TIGR02357">
    <property type="entry name" value="ECF_ThiT_YuaJ"/>
    <property type="match status" value="1"/>
</dbReference>
<name>A0A0A0I4Z8_CLONO</name>
<keyword evidence="1" id="KW-0472">Membrane</keyword>
<feature type="transmembrane region" description="Helical" evidence="1">
    <location>
        <begin position="170"/>
        <end position="188"/>
    </location>
</feature>
<dbReference type="GO" id="GO:0015234">
    <property type="term" value="F:thiamine transmembrane transporter activity"/>
    <property type="evidence" value="ECO:0007669"/>
    <property type="project" value="InterPro"/>
</dbReference>
<keyword evidence="1" id="KW-1133">Transmembrane helix</keyword>
<dbReference type="RefSeq" id="WP_039255591.1">
    <property type="nucleotide sequence ID" value="NZ_JENJ01000034.1"/>
</dbReference>
<reference evidence="2 3" key="1">
    <citation type="submission" date="2014-01" db="EMBL/GenBank/DDBJ databases">
        <title>Plasmidome dynamics in the species complex Clostridium novyi sensu lato converts strains of independent lineages into distinctly different pathogens.</title>
        <authorList>
            <person name="Skarin H."/>
            <person name="Segerman B."/>
        </authorList>
    </citation>
    <scope>NUCLEOTIDE SEQUENCE [LARGE SCALE GENOMIC DNA]</scope>
    <source>
        <strain evidence="2 3">4552</strain>
    </source>
</reference>